<protein>
    <recommendedName>
        <fullName evidence="3">DUF3168 domain-containing protein</fullName>
    </recommendedName>
</protein>
<organism evidence="1 2">
    <name type="scientific">Marinilactibacillus psychrotolerans</name>
    <dbReference type="NCBI Taxonomy" id="191770"/>
    <lineage>
        <taxon>Bacteria</taxon>
        <taxon>Bacillati</taxon>
        <taxon>Bacillota</taxon>
        <taxon>Bacilli</taxon>
        <taxon>Lactobacillales</taxon>
        <taxon>Carnobacteriaceae</taxon>
        <taxon>Marinilactibacillus</taxon>
    </lineage>
</organism>
<dbReference type="Proteomes" id="UP000307201">
    <property type="component" value="Unassembled WGS sequence"/>
</dbReference>
<evidence type="ECO:0000313" key="1">
    <source>
        <dbReference type="EMBL" id="TLQ06063.1"/>
    </source>
</evidence>
<reference evidence="1 2" key="1">
    <citation type="submission" date="2019-05" db="EMBL/GenBank/DDBJ databases">
        <title>The metagenome of a microbial culture collection derived from dairy environment covers the genomic content of the human microbiome.</title>
        <authorList>
            <person name="Roder T."/>
            <person name="Wuthrich D."/>
            <person name="Sattari Z."/>
            <person name="Von Ah U."/>
            <person name="Bar C."/>
            <person name="Ronchi F."/>
            <person name="Macpherson A.J."/>
            <person name="Ganal-Vonarburg S.C."/>
            <person name="Bruggmann R."/>
            <person name="Vergeres G."/>
        </authorList>
    </citation>
    <scope>NUCLEOTIDE SEQUENCE [LARGE SCALE GENOMIC DNA]</scope>
    <source>
        <strain evidence="1 2">FAM 24235</strain>
    </source>
</reference>
<dbReference type="OrthoDB" id="2185791at2"/>
<name>A0A5R9C074_9LACT</name>
<accession>A0A5R9C074</accession>
<sequence length="110" mass="12544">MDLQNRLEELNIPIKQKLPDSSVLEPFLVFGGLSTDDQPSAKFGRAIDDSMFQIDIFLSIDIGKVEAEEIRNKAKQLIGKRRNVTSELLIDNTIGRETYHIPIRISELIY</sequence>
<dbReference type="RefSeq" id="WP_138472752.1">
    <property type="nucleotide sequence ID" value="NZ_VBTE01000041.1"/>
</dbReference>
<dbReference type="AlphaFoldDB" id="A0A5R9C074"/>
<evidence type="ECO:0000313" key="2">
    <source>
        <dbReference type="Proteomes" id="UP000307201"/>
    </source>
</evidence>
<comment type="caution">
    <text evidence="1">The sequence shown here is derived from an EMBL/GenBank/DDBJ whole genome shotgun (WGS) entry which is preliminary data.</text>
</comment>
<proteinExistence type="predicted"/>
<gene>
    <name evidence="1" type="ORF">FEZ48_11260</name>
</gene>
<evidence type="ECO:0008006" key="3">
    <source>
        <dbReference type="Google" id="ProtNLM"/>
    </source>
</evidence>
<dbReference type="EMBL" id="VBTE01000041">
    <property type="protein sequence ID" value="TLQ06063.1"/>
    <property type="molecule type" value="Genomic_DNA"/>
</dbReference>